<gene>
    <name evidence="2" type="ORF">I545_6979</name>
</gene>
<evidence type="ECO:0000313" key="2">
    <source>
        <dbReference type="EMBL" id="ETZ96458.1"/>
    </source>
</evidence>
<feature type="compositionally biased region" description="Basic and acidic residues" evidence="1">
    <location>
        <begin position="16"/>
        <end position="25"/>
    </location>
</feature>
<evidence type="ECO:0000313" key="3">
    <source>
        <dbReference type="Proteomes" id="UP000020561"/>
    </source>
</evidence>
<accession>X7XNP9</accession>
<dbReference type="AlphaFoldDB" id="X7XNP9"/>
<sequence length="50" mass="5235">MSNRPRSRPGGCIGHPEVDCDAGRDPHCALARSMAEGDPSTPVTENPCDA</sequence>
<dbReference type="PATRIC" id="fig|1299326.3.peg.6694"/>
<protein>
    <submittedName>
        <fullName evidence="2">Uncharacterized protein</fullName>
    </submittedName>
</protein>
<evidence type="ECO:0000256" key="1">
    <source>
        <dbReference type="SAM" id="MobiDB-lite"/>
    </source>
</evidence>
<reference evidence="2 3" key="1">
    <citation type="submission" date="2013-12" db="EMBL/GenBank/DDBJ databases">
        <authorList>
            <person name="Brown-Elliot B."/>
            <person name="Wallace R."/>
            <person name="Lenaerts A."/>
            <person name="Ordway D."/>
            <person name="DeGroote M.A."/>
            <person name="Parker T."/>
            <person name="Sizemore C."/>
            <person name="Tallon L.J."/>
            <person name="Sadzewicz L.K."/>
            <person name="Sengamalay N."/>
            <person name="Fraser C.M."/>
            <person name="Hine E."/>
            <person name="Shefchek K.A."/>
            <person name="Das S.P."/>
            <person name="Tettelin H."/>
        </authorList>
    </citation>
    <scope>NUCLEOTIDE SEQUENCE [LARGE SCALE GENOMIC DNA]</scope>
    <source>
        <strain evidence="2 3">662</strain>
    </source>
</reference>
<organism evidence="2 3">
    <name type="scientific">Mycobacterium kansasii 662</name>
    <dbReference type="NCBI Taxonomy" id="1299326"/>
    <lineage>
        <taxon>Bacteria</taxon>
        <taxon>Bacillati</taxon>
        <taxon>Actinomycetota</taxon>
        <taxon>Actinomycetes</taxon>
        <taxon>Mycobacteriales</taxon>
        <taxon>Mycobacteriaceae</taxon>
        <taxon>Mycobacterium</taxon>
    </lineage>
</organism>
<dbReference type="EMBL" id="JAOA01000046">
    <property type="protein sequence ID" value="ETZ96458.1"/>
    <property type="molecule type" value="Genomic_DNA"/>
</dbReference>
<name>X7XNP9_MYCKA</name>
<proteinExistence type="predicted"/>
<comment type="caution">
    <text evidence="2">The sequence shown here is derived from an EMBL/GenBank/DDBJ whole genome shotgun (WGS) entry which is preliminary data.</text>
</comment>
<feature type="region of interest" description="Disordered" evidence="1">
    <location>
        <begin position="1"/>
        <end position="25"/>
    </location>
</feature>
<dbReference type="Proteomes" id="UP000020561">
    <property type="component" value="Unassembled WGS sequence"/>
</dbReference>